<reference evidence="11" key="1">
    <citation type="journal article" date="2020" name="PLoS Negl. Trop. Dis.">
        <title>High-quality nuclear genome for Sarcoptes scabiei-A critical resource for a neglected parasite.</title>
        <authorList>
            <person name="Korhonen P.K."/>
            <person name="Gasser R.B."/>
            <person name="Ma G."/>
            <person name="Wang T."/>
            <person name="Stroehlein A.J."/>
            <person name="Young N.D."/>
            <person name="Ang C.S."/>
            <person name="Fernando D.D."/>
            <person name="Lu H.C."/>
            <person name="Taylor S."/>
            <person name="Reynolds S.L."/>
            <person name="Mofiz E."/>
            <person name="Najaraj S.H."/>
            <person name="Gowda H."/>
            <person name="Madugundu A."/>
            <person name="Renuse S."/>
            <person name="Holt D."/>
            <person name="Pandey A."/>
            <person name="Papenfuss A.T."/>
            <person name="Fischer K."/>
        </authorList>
    </citation>
    <scope>NUCLEOTIDE SEQUENCE [LARGE SCALE GENOMIC DNA]</scope>
</reference>
<dbReference type="GO" id="GO:0043527">
    <property type="term" value="C:tRNA methyltransferase complex"/>
    <property type="evidence" value="ECO:0007669"/>
    <property type="project" value="TreeGrafter"/>
</dbReference>
<dbReference type="AlphaFoldDB" id="A0A834VEZ0"/>
<comment type="function">
    <text evidence="8">Required for the formation of N(7)-methylguanine at position 46 (m7G46) in tRNA. In the complex, it is required to stabilize and induce conformational changes of the catalytic subunit.</text>
</comment>
<evidence type="ECO:0000256" key="2">
    <source>
        <dbReference type="ARBA" id="ARBA00022574"/>
    </source>
</evidence>
<dbReference type="InterPro" id="IPR001680">
    <property type="entry name" value="WD40_rpt"/>
</dbReference>
<evidence type="ECO:0000256" key="4">
    <source>
        <dbReference type="ARBA" id="ARBA00022737"/>
    </source>
</evidence>
<evidence type="ECO:0000256" key="7">
    <source>
        <dbReference type="ARBA" id="ARBA00093542"/>
    </source>
</evidence>
<dbReference type="SUPFAM" id="SSF50978">
    <property type="entry name" value="WD40 repeat-like"/>
    <property type="match status" value="1"/>
</dbReference>
<dbReference type="Gene3D" id="2.130.10.10">
    <property type="entry name" value="YVTN repeat-like/Quinoprotein amine dehydrogenase"/>
    <property type="match status" value="1"/>
</dbReference>
<comment type="function">
    <text evidence="6">Required for the Mettl1-dependent formation of N(7)-methylguanine at position 46 (m7G46) in tRNA. In the Mettl1-wuho methyltransferase complex, it is required to stabilize and induce conformational changes of the catalytic subunit. Required for binding of nanos mRNA and repression of translation by the mei-P26-bgcn-bam-sxl complex. May cooperate with mei-P26 and nanos to derepress the BMP signaling pathway. May cooperate with mei-P26 to suppress expression of a subset of microRNAs. May cooperate with mei-P26 to regulate bam expression levels in germline cells during gametogenesis. Required to promote mitosis to meiosis transition during gametogenesis. May regulate germline cell division in part by regulating ribosome biogenesis.</text>
</comment>
<dbReference type="GO" id="GO:0005829">
    <property type="term" value="C:cytosol"/>
    <property type="evidence" value="ECO:0007669"/>
    <property type="project" value="TreeGrafter"/>
</dbReference>
<evidence type="ECO:0000313" key="10">
    <source>
        <dbReference type="EnsemblMetazoa" id="KAF7493170.1"/>
    </source>
</evidence>
<evidence type="ECO:0000256" key="6">
    <source>
        <dbReference type="ARBA" id="ARBA00093337"/>
    </source>
</evidence>
<evidence type="ECO:0000256" key="1">
    <source>
        <dbReference type="ARBA" id="ARBA00004123"/>
    </source>
</evidence>
<evidence type="ECO:0000313" key="11">
    <source>
        <dbReference type="Proteomes" id="UP000070412"/>
    </source>
</evidence>
<dbReference type="InterPro" id="IPR028884">
    <property type="entry name" value="Trm82"/>
</dbReference>
<dbReference type="GO" id="GO:0005634">
    <property type="term" value="C:nucleus"/>
    <property type="evidence" value="ECO:0007669"/>
    <property type="project" value="UniProtKB-SubCell"/>
</dbReference>
<keyword evidence="3 8" id="KW-0819">tRNA processing</keyword>
<dbReference type="EnsemblMetazoa" id="SSS_439s_mrna">
    <property type="protein sequence ID" value="KAF7493170.1"/>
    <property type="gene ID" value="SSS_439"/>
</dbReference>
<keyword evidence="2 8" id="KW-0853">WD repeat</keyword>
<keyword evidence="9" id="KW-0489">Methyltransferase</keyword>
<dbReference type="UniPathway" id="UPA00989"/>
<dbReference type="OrthoDB" id="371245at2759"/>
<dbReference type="GO" id="GO:0106004">
    <property type="term" value="P:tRNA (guanine-N7)-methylation"/>
    <property type="evidence" value="ECO:0007669"/>
    <property type="project" value="UniProtKB-UniRule"/>
</dbReference>
<name>A0A834VEZ0_SARSC</name>
<proteinExistence type="inferred from homology"/>
<evidence type="ECO:0000256" key="8">
    <source>
        <dbReference type="HAMAP-Rule" id="MF_03056"/>
    </source>
</evidence>
<dbReference type="SMART" id="SM00320">
    <property type="entry name" value="WD40"/>
    <property type="match status" value="3"/>
</dbReference>
<dbReference type="HAMAP" id="MF_03056">
    <property type="entry name" value="TRM82"/>
    <property type="match status" value="1"/>
</dbReference>
<evidence type="ECO:0000256" key="5">
    <source>
        <dbReference type="ARBA" id="ARBA00023242"/>
    </source>
</evidence>
<dbReference type="Proteomes" id="UP000070412">
    <property type="component" value="Unassembled WGS sequence"/>
</dbReference>
<gene>
    <name evidence="9" type="primary">SSS_439g</name>
    <name evidence="9" type="ORF">SSS_439</name>
</gene>
<dbReference type="InterPro" id="IPR015943">
    <property type="entry name" value="WD40/YVTN_repeat-like_dom_sf"/>
</dbReference>
<keyword evidence="9" id="KW-0808">Transferase</keyword>
<protein>
    <recommendedName>
        <fullName evidence="8">tRNA (guanine-N(7)-)-methyltransferase non-catalytic subunit</fullName>
    </recommendedName>
    <alternativeName>
        <fullName evidence="8">WD repeat-containing protein 4 homolog</fullName>
    </alternativeName>
</protein>
<evidence type="ECO:0000313" key="9">
    <source>
        <dbReference type="EMBL" id="KAF7493170.1"/>
    </source>
</evidence>
<reference evidence="9" key="2">
    <citation type="submission" date="2020-01" db="EMBL/GenBank/DDBJ databases">
        <authorList>
            <person name="Korhonen P.K.K."/>
            <person name="Guangxu M.G."/>
            <person name="Wang T.W."/>
            <person name="Stroehlein A.J.S."/>
            <person name="Young N.D."/>
            <person name="Ang C.-S.A."/>
            <person name="Fernando D.W.F."/>
            <person name="Lu H.L."/>
            <person name="Taylor S.T."/>
            <person name="Ehtesham M.E.M."/>
            <person name="Najaraj S.H.N."/>
            <person name="Harsha G.H.G."/>
            <person name="Madugundu A.M."/>
            <person name="Renuse S.R."/>
            <person name="Holt D.H."/>
            <person name="Pandey A.P."/>
            <person name="Papenfuss A.P."/>
            <person name="Gasser R.B.G."/>
            <person name="Fischer K.F."/>
        </authorList>
    </citation>
    <scope>NUCLEOTIDE SEQUENCE</scope>
    <source>
        <strain evidence="9">SSS_KF_BRIS2020</strain>
    </source>
</reference>
<dbReference type="PANTHER" id="PTHR16288:SF0">
    <property type="entry name" value="TRNA (GUANINE-N(7)-)-METHYLTRANSFERASE NON-CATALYTIC SUBUNIT WDR4"/>
    <property type="match status" value="1"/>
</dbReference>
<reference evidence="10" key="3">
    <citation type="submission" date="2022-06" db="UniProtKB">
        <authorList>
            <consortium name="EnsemblMetazoa"/>
        </authorList>
    </citation>
    <scope>IDENTIFICATION</scope>
</reference>
<keyword evidence="11" id="KW-1185">Reference proteome</keyword>
<keyword evidence="4 8" id="KW-0677">Repeat</keyword>
<organism evidence="9">
    <name type="scientific">Sarcoptes scabiei</name>
    <name type="common">Itch mite</name>
    <name type="synonym">Acarus scabiei</name>
    <dbReference type="NCBI Taxonomy" id="52283"/>
    <lineage>
        <taxon>Eukaryota</taxon>
        <taxon>Metazoa</taxon>
        <taxon>Ecdysozoa</taxon>
        <taxon>Arthropoda</taxon>
        <taxon>Chelicerata</taxon>
        <taxon>Arachnida</taxon>
        <taxon>Acari</taxon>
        <taxon>Acariformes</taxon>
        <taxon>Sarcoptiformes</taxon>
        <taxon>Astigmata</taxon>
        <taxon>Psoroptidia</taxon>
        <taxon>Sarcoptoidea</taxon>
        <taxon>Sarcoptidae</taxon>
        <taxon>Sarcoptinae</taxon>
        <taxon>Sarcoptes</taxon>
    </lineage>
</organism>
<keyword evidence="5 8" id="KW-0539">Nucleus</keyword>
<sequence length="410" mass="47251">MFLLINDSCLILHCDNFTHNRLKLPVKKCDGKRTLLAIWSLENNNRIANENIEDDDDALMPLKILEWPFRSNTKKTTFACGAFDETNRLVAICDSEKNLCIFDSTKNFIQVKHIRLRRNAIKIQFLCFQNKNFVLVADKSGNIYQFDGRPDESAIFEDNGLGDNFTSGELLLGHCSMLLDFIVTENKDYIISADRDEKIRISHYPNTYNILSYCLGHRDFVGTIGLIDKQTLISGSGDGSLLCWNYLHGKTLHQYQYTDDSGVGEDKERTKIKCLIVEKKWRQFFCVIFHKQSHIDIFKIIYDHQNCFEAIEKCHRISVDGFPLSIHLDSIEENIFVIQVLLAKSSTKKSIQCFQVVSDGRGPIRIAEIITKISKKFNDDVKFFESIEKSYEDEVIAFRNLSKQAHPNAF</sequence>
<evidence type="ECO:0000256" key="3">
    <source>
        <dbReference type="ARBA" id="ARBA00022694"/>
    </source>
</evidence>
<comment type="subunit">
    <text evidence="7">Forms a heterodimer with the catalytic subunit Mettl1. Interacts with mei-P26 and weakly interacts with bgcn; required for the function or formation of the mei-P26-bgcn-bam-sxl complex. Interacts with nanos; may be involved in mei-P26-dependent derepression of the BMP signaling pathway. Interacts with Myc; the interaction may be mediated by mei-P26 and may be involved in the regulation of ribosome biogenesis.</text>
</comment>
<dbReference type="GO" id="GO:0008168">
    <property type="term" value="F:methyltransferase activity"/>
    <property type="evidence" value="ECO:0007669"/>
    <property type="project" value="UniProtKB-KW"/>
</dbReference>
<dbReference type="InterPro" id="IPR036322">
    <property type="entry name" value="WD40_repeat_dom_sf"/>
</dbReference>
<comment type="similarity">
    <text evidence="8">Belongs to the WD repeat TRM82 family.</text>
</comment>
<dbReference type="PANTHER" id="PTHR16288">
    <property type="entry name" value="WD40 REPEAT PROTEIN 4"/>
    <property type="match status" value="1"/>
</dbReference>
<comment type="subcellular location">
    <subcellularLocation>
        <location evidence="1 8">Nucleus</location>
    </subcellularLocation>
</comment>
<dbReference type="EMBL" id="WVUK01000056">
    <property type="protein sequence ID" value="KAF7493170.1"/>
    <property type="molecule type" value="Genomic_DNA"/>
</dbReference>
<accession>A0A834VEZ0</accession>
<comment type="pathway">
    <text evidence="8">tRNA modification; N(7)-methylguanine-tRNA biosynthesis.</text>
</comment>